<sequence>MASVIDFLVFSTDLKLQIALLKVIWFDLSLEDVANELASRMFQF</sequence>
<dbReference type="EMBL" id="GGEC01014260">
    <property type="protein sequence ID" value="MBW94743.1"/>
    <property type="molecule type" value="Transcribed_RNA"/>
</dbReference>
<accession>A0A2P2JMS7</accession>
<reference evidence="1" key="1">
    <citation type="submission" date="2018-02" db="EMBL/GenBank/DDBJ databases">
        <title>Rhizophora mucronata_Transcriptome.</title>
        <authorList>
            <person name="Meera S.P."/>
            <person name="Sreeshan A."/>
            <person name="Augustine A."/>
        </authorList>
    </citation>
    <scope>NUCLEOTIDE SEQUENCE</scope>
    <source>
        <tissue evidence="1">Leaf</tissue>
    </source>
</reference>
<dbReference type="EMBL" id="GGEC01014259">
    <property type="protein sequence ID" value="MBW94742.1"/>
    <property type="molecule type" value="Transcribed_RNA"/>
</dbReference>
<name>A0A2P2JMS7_RHIMU</name>
<proteinExistence type="predicted"/>
<protein>
    <submittedName>
        <fullName evidence="1">Uncharacterized protein</fullName>
    </submittedName>
</protein>
<evidence type="ECO:0000313" key="1">
    <source>
        <dbReference type="EMBL" id="MBW94742.1"/>
    </source>
</evidence>
<organism evidence="1">
    <name type="scientific">Rhizophora mucronata</name>
    <name type="common">Asiatic mangrove</name>
    <dbReference type="NCBI Taxonomy" id="61149"/>
    <lineage>
        <taxon>Eukaryota</taxon>
        <taxon>Viridiplantae</taxon>
        <taxon>Streptophyta</taxon>
        <taxon>Embryophyta</taxon>
        <taxon>Tracheophyta</taxon>
        <taxon>Spermatophyta</taxon>
        <taxon>Magnoliopsida</taxon>
        <taxon>eudicotyledons</taxon>
        <taxon>Gunneridae</taxon>
        <taxon>Pentapetalae</taxon>
        <taxon>rosids</taxon>
        <taxon>fabids</taxon>
        <taxon>Malpighiales</taxon>
        <taxon>Rhizophoraceae</taxon>
        <taxon>Rhizophora</taxon>
    </lineage>
</organism>
<dbReference type="AlphaFoldDB" id="A0A2P2JMS7"/>